<name>A0A7S2R7U3_9STRA</name>
<reference evidence="1" key="1">
    <citation type="submission" date="2021-01" db="EMBL/GenBank/DDBJ databases">
        <authorList>
            <person name="Corre E."/>
            <person name="Pelletier E."/>
            <person name="Niang G."/>
            <person name="Scheremetjew M."/>
            <person name="Finn R."/>
            <person name="Kale V."/>
            <person name="Holt S."/>
            <person name="Cochrane G."/>
            <person name="Meng A."/>
            <person name="Brown T."/>
            <person name="Cohen L."/>
        </authorList>
    </citation>
    <scope>NUCLEOTIDE SEQUENCE</scope>
    <source>
        <strain evidence="1">NY070348D</strain>
    </source>
</reference>
<dbReference type="PROSITE" id="PS51221">
    <property type="entry name" value="TTL"/>
    <property type="match status" value="1"/>
</dbReference>
<dbReference type="GO" id="GO:0000932">
    <property type="term" value="C:P-body"/>
    <property type="evidence" value="ECO:0007669"/>
    <property type="project" value="TreeGrafter"/>
</dbReference>
<evidence type="ECO:0000313" key="1">
    <source>
        <dbReference type="EMBL" id="CAD9663198.1"/>
    </source>
</evidence>
<dbReference type="AlphaFoldDB" id="A0A7S2R7U3"/>
<protein>
    <recommendedName>
        <fullName evidence="2">Tubulin-tyrosine ligase</fullName>
    </recommendedName>
</protein>
<dbReference type="Gene3D" id="3.30.470.20">
    <property type="entry name" value="ATP-grasp fold, B domain"/>
    <property type="match status" value="1"/>
</dbReference>
<accession>A0A7S2R7U3</accession>
<evidence type="ECO:0008006" key="2">
    <source>
        <dbReference type="Google" id="ProtNLM"/>
    </source>
</evidence>
<dbReference type="EMBL" id="HBHK01000994">
    <property type="protein sequence ID" value="CAD9663198.1"/>
    <property type="molecule type" value="Transcribed_RNA"/>
</dbReference>
<organism evidence="1">
    <name type="scientific">Mucochytrium quahogii</name>
    <dbReference type="NCBI Taxonomy" id="96639"/>
    <lineage>
        <taxon>Eukaryota</taxon>
        <taxon>Sar</taxon>
        <taxon>Stramenopiles</taxon>
        <taxon>Bigyra</taxon>
        <taxon>Labyrinthulomycetes</taxon>
        <taxon>Thraustochytrida</taxon>
        <taxon>Thraustochytriidae</taxon>
        <taxon>Mucochytrium</taxon>
    </lineage>
</organism>
<dbReference type="InterPro" id="IPR004344">
    <property type="entry name" value="TTL/TTLL_fam"/>
</dbReference>
<dbReference type="PANTHER" id="PTHR47551">
    <property type="entry name" value="TUBULIN--TYROSINE LIGASE PBY1-RELATED"/>
    <property type="match status" value="1"/>
</dbReference>
<dbReference type="InterPro" id="IPR027746">
    <property type="entry name" value="TTL"/>
</dbReference>
<proteinExistence type="predicted"/>
<dbReference type="PANTHER" id="PTHR47551:SF1">
    <property type="entry name" value="TUBULIN--TYROSINE LIGASE PBY1-RELATED"/>
    <property type="match status" value="1"/>
</dbReference>
<sequence>MADTNPDEDLSLSVDTLAALRAVLGQNGAAGDDANGEMDALSAAIFGRRHVEDSSSDEEEEEQVEAVNHAEYYRKLFPERYAAEDNQGKKVIENPRALLTMEDEYVQELLLRTFDRRPNWTVSTKVPEEGDTEEYHFHWGEYEHIEWYSPKFEAEDILVSCYYNRKGLIRKGNLAHILEKWQTKHKGTRDTFAPKSYIITLPPLESGETEDEFQKHFNQAVEKSQFPGFNRECNPDSRDHKEGNSWILKPSVTNQAKGICLVQSARQLGDAIRDADEMQRAGDFVLQQYIEPLLLNGTKFHLRVFMLLHGNLTAYVAPDFLALFSLEPYKGASLDNTQAHLTNIAHQRVLTKEDEYKCMRKLSETNHDMVNSGLVKDLTEADERIAQIQDRVYKVIAEMMEAVSSELTFQSRNNCFELFGIDLMIDPDWKVWLLEANAEPDLSKAGDRLQCVIDKILEDTLTTVVDQNPQFAGCAREGEDGAGNQFVKVFQVSNRGF</sequence>
<dbReference type="Pfam" id="PF03133">
    <property type="entry name" value="TTL"/>
    <property type="match status" value="1"/>
</dbReference>
<gene>
    <name evidence="1" type="ORF">QSP1433_LOCUS571</name>
</gene>
<dbReference type="SUPFAM" id="SSF56059">
    <property type="entry name" value="Glutathione synthetase ATP-binding domain-like"/>
    <property type="match status" value="1"/>
</dbReference>